<gene>
    <name evidence="1" type="ORF">B0O95_10781</name>
</gene>
<sequence>MLTDLLAGVAFPQEGAEPSDKSDEVQLSVRSVNEQQIRRIIESLPKMSRDALEVMEYLSCVEAAAETQVGAMRRKKILEDIRLLMLLFPIEASESKKLVSGK</sequence>
<dbReference type="Proteomes" id="UP000243096">
    <property type="component" value="Unassembled WGS sequence"/>
</dbReference>
<dbReference type="AlphaFoldDB" id="A0A2P5KA99"/>
<name>A0A2P5KA99_9BURK</name>
<comment type="caution">
    <text evidence="1">The sequence shown here is derived from an EMBL/GenBank/DDBJ whole genome shotgun (WGS) entry which is preliminary data.</text>
</comment>
<evidence type="ECO:0000313" key="1">
    <source>
        <dbReference type="EMBL" id="PPB83565.1"/>
    </source>
</evidence>
<organism evidence="1 2">
    <name type="scientific">Mycetohabitans endofungorum</name>
    <dbReference type="NCBI Taxonomy" id="417203"/>
    <lineage>
        <taxon>Bacteria</taxon>
        <taxon>Pseudomonadati</taxon>
        <taxon>Pseudomonadota</taxon>
        <taxon>Betaproteobacteria</taxon>
        <taxon>Burkholderiales</taxon>
        <taxon>Burkholderiaceae</taxon>
        <taxon>Mycetohabitans</taxon>
    </lineage>
</organism>
<proteinExistence type="predicted"/>
<dbReference type="EMBL" id="PRDW01000007">
    <property type="protein sequence ID" value="PPB83565.1"/>
    <property type="molecule type" value="Genomic_DNA"/>
</dbReference>
<reference evidence="1 2" key="1">
    <citation type="submission" date="2018-01" db="EMBL/GenBank/DDBJ databases">
        <title>Genomic Encyclopedia of Type Strains, Phase III (KMG-III): the genomes of soil and plant-associated and newly described type strains.</title>
        <authorList>
            <person name="Whitman W."/>
        </authorList>
    </citation>
    <scope>NUCLEOTIDE SEQUENCE [LARGE SCALE GENOMIC DNA]</scope>
    <source>
        <strain evidence="1 2">HKI456</strain>
    </source>
</reference>
<protein>
    <submittedName>
        <fullName evidence="1">Uncharacterized protein</fullName>
    </submittedName>
</protein>
<accession>A0A2P5KA99</accession>
<evidence type="ECO:0000313" key="2">
    <source>
        <dbReference type="Proteomes" id="UP000243096"/>
    </source>
</evidence>
<keyword evidence="2" id="KW-1185">Reference proteome</keyword>